<sequence length="93" mass="10095">MAAVLMLTLTACSSSTGRNFDTASIQKIRAGATTRAELIAMFGPPDTETPYPNGQQLLMWNYSEARTLDTTAGKTLTVQTKNGRVFNYTLSKS</sequence>
<dbReference type="EMBL" id="MLJJ01000021">
    <property type="protein sequence ID" value="ORM98554.1"/>
    <property type="molecule type" value="Genomic_DNA"/>
</dbReference>
<evidence type="ECO:0008006" key="3">
    <source>
        <dbReference type="Google" id="ProtNLM"/>
    </source>
</evidence>
<evidence type="ECO:0000313" key="1">
    <source>
        <dbReference type="EMBL" id="ORM98554.1"/>
    </source>
</evidence>
<reference evidence="1 2" key="1">
    <citation type="journal article" date="2017" name="Antonie Van Leeuwenhoek">
        <title>Phylogenomic resolution of the bacterial genus Pantoea and its relationship with Erwinia and Tatumella.</title>
        <authorList>
            <person name="Palmer M."/>
            <person name="Steenkamp E.T."/>
            <person name="Coetzee M.P."/>
            <person name="Chan W.Y."/>
            <person name="van Zyl E."/>
            <person name="De Maayer P."/>
            <person name="Coutinho T.A."/>
            <person name="Blom J."/>
            <person name="Smits T.H."/>
            <person name="Duffy B."/>
            <person name="Venter S.N."/>
        </authorList>
    </citation>
    <scope>NUCLEOTIDE SEQUENCE [LARGE SCALE GENOMIC DNA]</scope>
    <source>
        <strain evidence="1 2">LMG 5345</strain>
    </source>
</reference>
<evidence type="ECO:0000313" key="2">
    <source>
        <dbReference type="Proteomes" id="UP000193785"/>
    </source>
</evidence>
<comment type="caution">
    <text evidence="1">The sequence shown here is derived from an EMBL/GenBank/DDBJ whole genome shotgun (WGS) entry which is preliminary data.</text>
</comment>
<name>A0ABX3UQU6_9GAMM</name>
<keyword evidence="2" id="KW-1185">Reference proteome</keyword>
<proteinExistence type="predicted"/>
<gene>
    <name evidence="1" type="ORF">HA46_12690</name>
</gene>
<dbReference type="RefSeq" id="WP_033790253.1">
    <property type="nucleotide sequence ID" value="NZ_CCAQ010000007.1"/>
</dbReference>
<dbReference type="Proteomes" id="UP000193785">
    <property type="component" value="Unassembled WGS sequence"/>
</dbReference>
<organism evidence="1 2">
    <name type="scientific">Pantoea septica</name>
    <dbReference type="NCBI Taxonomy" id="472695"/>
    <lineage>
        <taxon>Bacteria</taxon>
        <taxon>Pseudomonadati</taxon>
        <taxon>Pseudomonadota</taxon>
        <taxon>Gammaproteobacteria</taxon>
        <taxon>Enterobacterales</taxon>
        <taxon>Erwiniaceae</taxon>
        <taxon>Pantoea</taxon>
    </lineage>
</organism>
<protein>
    <recommendedName>
        <fullName evidence="3">Lipoprotein SmpA/OmlA domain-containing protein</fullName>
    </recommendedName>
</protein>
<accession>A0ABX3UQU6</accession>